<dbReference type="PROSITE" id="PS50949">
    <property type="entry name" value="HTH_GNTR"/>
    <property type="match status" value="1"/>
</dbReference>
<dbReference type="GO" id="GO:0003700">
    <property type="term" value="F:DNA-binding transcription factor activity"/>
    <property type="evidence" value="ECO:0007669"/>
    <property type="project" value="InterPro"/>
</dbReference>
<dbReference type="PRINTS" id="PR00035">
    <property type="entry name" value="HTHGNTR"/>
</dbReference>
<dbReference type="InterPro" id="IPR036388">
    <property type="entry name" value="WH-like_DNA-bd_sf"/>
</dbReference>
<dbReference type="InterPro" id="IPR050679">
    <property type="entry name" value="Bact_HTH_transcr_reg"/>
</dbReference>
<gene>
    <name evidence="6" type="ORF">ER308_06445</name>
</gene>
<dbReference type="InterPro" id="IPR011663">
    <property type="entry name" value="UTRA"/>
</dbReference>
<evidence type="ECO:0000313" key="6">
    <source>
        <dbReference type="EMBL" id="QBI19213.1"/>
    </source>
</evidence>
<dbReference type="SMART" id="SM00345">
    <property type="entry name" value="HTH_GNTR"/>
    <property type="match status" value="1"/>
</dbReference>
<dbReference type="Pfam" id="PF00392">
    <property type="entry name" value="GntR"/>
    <property type="match status" value="1"/>
</dbReference>
<organism evidence="6 7">
    <name type="scientific">Egibacter rhizosphaerae</name>
    <dbReference type="NCBI Taxonomy" id="1670831"/>
    <lineage>
        <taxon>Bacteria</taxon>
        <taxon>Bacillati</taxon>
        <taxon>Actinomycetota</taxon>
        <taxon>Nitriliruptoria</taxon>
        <taxon>Egibacterales</taxon>
        <taxon>Egibacteraceae</taxon>
        <taxon>Egibacter</taxon>
    </lineage>
</organism>
<dbReference type="GO" id="GO:0045892">
    <property type="term" value="P:negative regulation of DNA-templated transcription"/>
    <property type="evidence" value="ECO:0007669"/>
    <property type="project" value="TreeGrafter"/>
</dbReference>
<accession>A0A411YDB6</accession>
<dbReference type="SMART" id="SM00866">
    <property type="entry name" value="UTRA"/>
    <property type="match status" value="1"/>
</dbReference>
<dbReference type="SUPFAM" id="SSF64288">
    <property type="entry name" value="Chorismate lyase-like"/>
    <property type="match status" value="1"/>
</dbReference>
<evidence type="ECO:0000313" key="7">
    <source>
        <dbReference type="Proteomes" id="UP000291469"/>
    </source>
</evidence>
<dbReference type="Gene3D" id="1.10.10.10">
    <property type="entry name" value="Winged helix-like DNA-binding domain superfamily/Winged helix DNA-binding domain"/>
    <property type="match status" value="1"/>
</dbReference>
<keyword evidence="7" id="KW-1185">Reference proteome</keyword>
<dbReference type="PANTHER" id="PTHR44846">
    <property type="entry name" value="MANNOSYL-D-GLYCERATE TRANSPORT/METABOLISM SYSTEM REPRESSOR MNGR-RELATED"/>
    <property type="match status" value="1"/>
</dbReference>
<dbReference type="PANTHER" id="PTHR44846:SF1">
    <property type="entry name" value="MANNOSYL-D-GLYCERATE TRANSPORT_METABOLISM SYSTEM REPRESSOR MNGR-RELATED"/>
    <property type="match status" value="1"/>
</dbReference>
<evidence type="ECO:0000256" key="3">
    <source>
        <dbReference type="ARBA" id="ARBA00023163"/>
    </source>
</evidence>
<dbReference type="GO" id="GO:0003677">
    <property type="term" value="F:DNA binding"/>
    <property type="evidence" value="ECO:0007669"/>
    <property type="project" value="UniProtKB-KW"/>
</dbReference>
<keyword evidence="3" id="KW-0804">Transcription</keyword>
<dbReference type="InterPro" id="IPR036390">
    <property type="entry name" value="WH_DNA-bd_sf"/>
</dbReference>
<dbReference type="SUPFAM" id="SSF46785">
    <property type="entry name" value="Winged helix' DNA-binding domain"/>
    <property type="match status" value="1"/>
</dbReference>
<dbReference type="CDD" id="cd07377">
    <property type="entry name" value="WHTH_GntR"/>
    <property type="match status" value="1"/>
</dbReference>
<evidence type="ECO:0000256" key="4">
    <source>
        <dbReference type="SAM" id="MobiDB-lite"/>
    </source>
</evidence>
<name>A0A411YDB6_9ACTN</name>
<evidence type="ECO:0000259" key="5">
    <source>
        <dbReference type="PROSITE" id="PS50949"/>
    </source>
</evidence>
<feature type="domain" description="HTH gntR-type" evidence="5">
    <location>
        <begin position="1"/>
        <end position="71"/>
    </location>
</feature>
<dbReference type="KEGG" id="erz:ER308_06445"/>
<keyword evidence="1" id="KW-0805">Transcription regulation</keyword>
<dbReference type="Gene3D" id="3.40.1410.10">
    <property type="entry name" value="Chorismate lyase-like"/>
    <property type="match status" value="1"/>
</dbReference>
<dbReference type="RefSeq" id="WP_131154210.1">
    <property type="nucleotide sequence ID" value="NZ_CP036402.1"/>
</dbReference>
<evidence type="ECO:0000256" key="2">
    <source>
        <dbReference type="ARBA" id="ARBA00023125"/>
    </source>
</evidence>
<proteinExistence type="predicted"/>
<dbReference type="Proteomes" id="UP000291469">
    <property type="component" value="Chromosome"/>
</dbReference>
<dbReference type="InterPro" id="IPR028978">
    <property type="entry name" value="Chorismate_lyase_/UTRA_dom_sf"/>
</dbReference>
<reference evidence="6 7" key="1">
    <citation type="submission" date="2019-01" db="EMBL/GenBank/DDBJ databases">
        <title>Egibacter rhizosphaerae EGI 80759T.</title>
        <authorList>
            <person name="Chen D.-D."/>
            <person name="Tian Y."/>
            <person name="Jiao J.-Y."/>
            <person name="Zhang X.-T."/>
            <person name="Zhang Y.-G."/>
            <person name="Zhang Y."/>
            <person name="Xiao M."/>
            <person name="Shu W.-S."/>
            <person name="Li W.-J."/>
        </authorList>
    </citation>
    <scope>NUCLEOTIDE SEQUENCE [LARGE SCALE GENOMIC DNA]</scope>
    <source>
        <strain evidence="6 7">EGI 80759</strain>
    </source>
</reference>
<sequence>MAAAPNKYESIRDQVLDLVHGLDVGAAIPAERELCEQFGVSRMTLRRAVDDLVREGYLDRRHGSGTFVAEPKIAQQLTMTSFSEDMRRRGLVPSSQTLSLTTVTAGAPLGRHLEISPRAQVRRVRRLRLADDRPMAIETLHVPSELVPGLQARDLVDTSFYELLAERYGIEIGAGLQTIEPTVLNAEEGELLDVPEHSPAFLFERTSRSVGGRIVEFVRSVYRGDRYQLQVELRPPRTRGGRADGERVSAQDPAIASAMQTHPNSPE</sequence>
<feature type="region of interest" description="Disordered" evidence="4">
    <location>
        <begin position="234"/>
        <end position="267"/>
    </location>
</feature>
<evidence type="ECO:0000256" key="1">
    <source>
        <dbReference type="ARBA" id="ARBA00023015"/>
    </source>
</evidence>
<keyword evidence="2" id="KW-0238">DNA-binding</keyword>
<feature type="compositionally biased region" description="Polar residues" evidence="4">
    <location>
        <begin position="258"/>
        <end position="267"/>
    </location>
</feature>
<dbReference type="EMBL" id="CP036402">
    <property type="protein sequence ID" value="QBI19213.1"/>
    <property type="molecule type" value="Genomic_DNA"/>
</dbReference>
<dbReference type="AlphaFoldDB" id="A0A411YDB6"/>
<protein>
    <submittedName>
        <fullName evidence="6">GntR family transcriptional regulator</fullName>
    </submittedName>
</protein>
<dbReference type="Pfam" id="PF07702">
    <property type="entry name" value="UTRA"/>
    <property type="match status" value="1"/>
</dbReference>
<dbReference type="OrthoDB" id="3182938at2"/>
<dbReference type="InterPro" id="IPR000524">
    <property type="entry name" value="Tscrpt_reg_HTH_GntR"/>
</dbReference>